<dbReference type="RefSeq" id="XP_028489175.1">
    <property type="nucleotide sequence ID" value="XM_028626962.1"/>
</dbReference>
<gene>
    <name evidence="2" type="ORF">C8Q69DRAFT_28578</name>
</gene>
<comment type="caution">
    <text evidence="2">The sequence shown here is derived from an EMBL/GenBank/DDBJ whole genome shotgun (WGS) entry which is preliminary data.</text>
</comment>
<dbReference type="OrthoDB" id="5400539at2759"/>
<proteinExistence type="predicted"/>
<dbReference type="Pfam" id="PF12273">
    <property type="entry name" value="RCR"/>
    <property type="match status" value="1"/>
</dbReference>
<protein>
    <submittedName>
        <fullName evidence="2">Uncharacterized protein</fullName>
    </submittedName>
</protein>
<keyword evidence="1" id="KW-0812">Transmembrane</keyword>
<dbReference type="EMBL" id="RCNU01000001">
    <property type="protein sequence ID" value="RWQ99530.1"/>
    <property type="molecule type" value="Genomic_DNA"/>
</dbReference>
<dbReference type="InterPro" id="IPR020999">
    <property type="entry name" value="Chitin_synth_reg_RCR"/>
</dbReference>
<dbReference type="GeneID" id="39596239"/>
<name>A0A443I5Z8_BYSSP</name>
<keyword evidence="1" id="KW-0472">Membrane</keyword>
<reference evidence="2 3" key="1">
    <citation type="journal article" date="2018" name="Front. Microbiol.">
        <title>Genomic and genetic insights into a cosmopolitan fungus, Paecilomyces variotii (Eurotiales).</title>
        <authorList>
            <person name="Urquhart A.S."/>
            <person name="Mondo S.J."/>
            <person name="Makela M.R."/>
            <person name="Hane J.K."/>
            <person name="Wiebenga A."/>
            <person name="He G."/>
            <person name="Mihaltcheva S."/>
            <person name="Pangilinan J."/>
            <person name="Lipzen A."/>
            <person name="Barry K."/>
            <person name="de Vries R.P."/>
            <person name="Grigoriev I.V."/>
            <person name="Idnurm A."/>
        </authorList>
    </citation>
    <scope>NUCLEOTIDE SEQUENCE [LARGE SCALE GENOMIC DNA]</scope>
    <source>
        <strain evidence="2 3">CBS 101075</strain>
    </source>
</reference>
<dbReference type="Proteomes" id="UP000283841">
    <property type="component" value="Unassembled WGS sequence"/>
</dbReference>
<dbReference type="AlphaFoldDB" id="A0A443I5Z8"/>
<feature type="transmembrane region" description="Helical" evidence="1">
    <location>
        <begin position="22"/>
        <end position="44"/>
    </location>
</feature>
<organism evidence="2 3">
    <name type="scientific">Byssochlamys spectabilis</name>
    <name type="common">Paecilomyces variotii</name>
    <dbReference type="NCBI Taxonomy" id="264951"/>
    <lineage>
        <taxon>Eukaryota</taxon>
        <taxon>Fungi</taxon>
        <taxon>Dikarya</taxon>
        <taxon>Ascomycota</taxon>
        <taxon>Pezizomycotina</taxon>
        <taxon>Eurotiomycetes</taxon>
        <taxon>Eurotiomycetidae</taxon>
        <taxon>Eurotiales</taxon>
        <taxon>Thermoascaceae</taxon>
        <taxon>Paecilomyces</taxon>
    </lineage>
</organism>
<sequence length="143" mass="16056">MADSERQQEANEFAREADTILIIRWAIFAGIALILLIWFLAGFLHARVRMRKGLPPLAYHRWFYPRDQRTYTATNVGYAQMPYGAQPPAYNYGSAPQLAPEKTEAWQNQQYTRDTFGASPTAEAGAAPVLPPSAYIPRAAPQI</sequence>
<keyword evidence="1" id="KW-1133">Transmembrane helix</keyword>
<evidence type="ECO:0000313" key="2">
    <source>
        <dbReference type="EMBL" id="RWQ99530.1"/>
    </source>
</evidence>
<dbReference type="VEuPathDB" id="FungiDB:C8Q69DRAFT_28578"/>
<keyword evidence="3" id="KW-1185">Reference proteome</keyword>
<evidence type="ECO:0000256" key="1">
    <source>
        <dbReference type="SAM" id="Phobius"/>
    </source>
</evidence>
<evidence type="ECO:0000313" key="3">
    <source>
        <dbReference type="Proteomes" id="UP000283841"/>
    </source>
</evidence>
<accession>A0A443I5Z8</accession>